<proteinExistence type="inferred from homology"/>
<evidence type="ECO:0000313" key="3">
    <source>
        <dbReference type="EMBL" id="MCC9642299.1"/>
    </source>
</evidence>
<dbReference type="PRINTS" id="PR00081">
    <property type="entry name" value="GDHRDH"/>
</dbReference>
<dbReference type="SUPFAM" id="SSF51735">
    <property type="entry name" value="NAD(P)-binding Rossmann-fold domains"/>
    <property type="match status" value="1"/>
</dbReference>
<keyword evidence="2" id="KW-0560">Oxidoreductase</keyword>
<evidence type="ECO:0000256" key="1">
    <source>
        <dbReference type="ARBA" id="ARBA00006484"/>
    </source>
</evidence>
<comment type="similarity">
    <text evidence="1">Belongs to the short-chain dehydrogenases/reductases (SDR) family.</text>
</comment>
<dbReference type="PRINTS" id="PR00080">
    <property type="entry name" value="SDRFAMILY"/>
</dbReference>
<dbReference type="RefSeq" id="WP_230273095.1">
    <property type="nucleotide sequence ID" value="NZ_JAJKFW010000020.1"/>
</dbReference>
<gene>
    <name evidence="3" type="ORF">LOC71_08435</name>
</gene>
<dbReference type="Pfam" id="PF13561">
    <property type="entry name" value="adh_short_C2"/>
    <property type="match status" value="1"/>
</dbReference>
<sequence>MSSGTRRSRLQETFATNDPVALVTGSGAPRVGRVIAEELSRRGCHVVLHANTSTDEANEAAATWKERFGRRAAVVQGTLEDDEACDRIVDEAAACFGRLDILVNSAAIWTPTPLAEITGDEIRRYFQINSVASLLCARAAGRYMTSQPSGGCIINLGDWATVRPYADHAAYFPSKGAIEVMTRSLAVELGAMNFNLRVNCVQPGPVLLSDDVTEETVAELAQSTLVGRVGTPDDVAHAVSFLCENTFVTGVCLPVDGGRGIFAPDGLQLGRNTG</sequence>
<keyword evidence="4" id="KW-1185">Reference proteome</keyword>
<dbReference type="PANTHER" id="PTHR43639">
    <property type="entry name" value="OXIDOREDUCTASE, SHORT-CHAIN DEHYDROGENASE/REDUCTASE FAMILY (AFU_ORTHOLOGUE AFUA_5G02870)"/>
    <property type="match status" value="1"/>
</dbReference>
<accession>A0ABS8NFH1</accession>
<reference evidence="3" key="1">
    <citation type="submission" date="2021-11" db="EMBL/GenBank/DDBJ databases">
        <title>Genome sequence.</title>
        <authorList>
            <person name="Sun Q."/>
        </authorList>
    </citation>
    <scope>NUCLEOTIDE SEQUENCE</scope>
    <source>
        <strain evidence="3">JC740</strain>
    </source>
</reference>
<dbReference type="Proteomes" id="UP001430306">
    <property type="component" value="Unassembled WGS sequence"/>
</dbReference>
<dbReference type="InterPro" id="IPR002347">
    <property type="entry name" value="SDR_fam"/>
</dbReference>
<name>A0ABS8NFH1_9BACT</name>
<dbReference type="Gene3D" id="3.40.50.720">
    <property type="entry name" value="NAD(P)-binding Rossmann-like Domain"/>
    <property type="match status" value="1"/>
</dbReference>
<comment type="caution">
    <text evidence="3">The sequence shown here is derived from an EMBL/GenBank/DDBJ whole genome shotgun (WGS) entry which is preliminary data.</text>
</comment>
<dbReference type="PANTHER" id="PTHR43639:SF1">
    <property type="entry name" value="SHORT-CHAIN DEHYDROGENASE_REDUCTASE FAMILY PROTEIN"/>
    <property type="match status" value="1"/>
</dbReference>
<evidence type="ECO:0000256" key="2">
    <source>
        <dbReference type="ARBA" id="ARBA00023002"/>
    </source>
</evidence>
<protein>
    <submittedName>
        <fullName evidence="3">SDR family oxidoreductase</fullName>
    </submittedName>
</protein>
<dbReference type="EMBL" id="JAJKFW010000020">
    <property type="protein sequence ID" value="MCC9642299.1"/>
    <property type="molecule type" value="Genomic_DNA"/>
</dbReference>
<dbReference type="InterPro" id="IPR036291">
    <property type="entry name" value="NAD(P)-bd_dom_sf"/>
</dbReference>
<organism evidence="3 4">
    <name type="scientific">Rhodopirellula halodulae</name>
    <dbReference type="NCBI Taxonomy" id="2894198"/>
    <lineage>
        <taxon>Bacteria</taxon>
        <taxon>Pseudomonadati</taxon>
        <taxon>Planctomycetota</taxon>
        <taxon>Planctomycetia</taxon>
        <taxon>Pirellulales</taxon>
        <taxon>Pirellulaceae</taxon>
        <taxon>Rhodopirellula</taxon>
    </lineage>
</organism>
<evidence type="ECO:0000313" key="4">
    <source>
        <dbReference type="Proteomes" id="UP001430306"/>
    </source>
</evidence>